<evidence type="ECO:0000313" key="2">
    <source>
        <dbReference type="EMBL" id="POS68679.1"/>
    </source>
</evidence>
<evidence type="ECO:0000313" key="3">
    <source>
        <dbReference type="Proteomes" id="UP000094444"/>
    </source>
</evidence>
<evidence type="ECO:0000256" key="1">
    <source>
        <dbReference type="SAM" id="SignalP"/>
    </source>
</evidence>
<organism evidence="2 3">
    <name type="scientific">Diaporthe helianthi</name>
    <dbReference type="NCBI Taxonomy" id="158607"/>
    <lineage>
        <taxon>Eukaryota</taxon>
        <taxon>Fungi</taxon>
        <taxon>Dikarya</taxon>
        <taxon>Ascomycota</taxon>
        <taxon>Pezizomycotina</taxon>
        <taxon>Sordariomycetes</taxon>
        <taxon>Sordariomycetidae</taxon>
        <taxon>Diaporthales</taxon>
        <taxon>Diaporthaceae</taxon>
        <taxon>Diaporthe</taxon>
    </lineage>
</organism>
<dbReference type="AlphaFoldDB" id="A0A2P5HEM3"/>
<accession>A0A2P5HEM3</accession>
<dbReference type="EMBL" id="MAVT02003459">
    <property type="protein sequence ID" value="POS68679.1"/>
    <property type="molecule type" value="Genomic_DNA"/>
</dbReference>
<feature type="chain" id="PRO_5015135290" evidence="1">
    <location>
        <begin position="19"/>
        <end position="74"/>
    </location>
</feature>
<protein>
    <submittedName>
        <fullName evidence="2">Uncharacterized protein</fullName>
    </submittedName>
</protein>
<proteinExistence type="predicted"/>
<comment type="caution">
    <text evidence="2">The sequence shown here is derived from an EMBL/GenBank/DDBJ whole genome shotgun (WGS) entry which is preliminary data.</text>
</comment>
<keyword evidence="1" id="KW-0732">Signal</keyword>
<reference evidence="2" key="1">
    <citation type="submission" date="2017-09" db="EMBL/GenBank/DDBJ databases">
        <title>Polyketide synthases of a Diaporthe helianthi virulent isolate.</title>
        <authorList>
            <person name="Baroncelli R."/>
        </authorList>
    </citation>
    <scope>NUCLEOTIDE SEQUENCE [LARGE SCALE GENOMIC DNA]</scope>
    <source>
        <strain evidence="2">7/96</strain>
    </source>
</reference>
<dbReference type="Proteomes" id="UP000094444">
    <property type="component" value="Unassembled WGS sequence"/>
</dbReference>
<sequence length="74" mass="7660">MQFPAFLILVASAATGLAQNCTYASPKVLGAKCAVGNNLGLFCTGLSRLCTGGKKDTFDETATKDNELACVAEQ</sequence>
<keyword evidence="3" id="KW-1185">Reference proteome</keyword>
<dbReference type="OrthoDB" id="4808771at2759"/>
<name>A0A2P5HEM3_DIAHE</name>
<dbReference type="InParanoid" id="A0A2P5HEM3"/>
<gene>
    <name evidence="2" type="ORF">DHEL01_v212927</name>
</gene>
<feature type="signal peptide" evidence="1">
    <location>
        <begin position="1"/>
        <end position="18"/>
    </location>
</feature>